<dbReference type="Gene3D" id="1.20.120.1870">
    <property type="entry name" value="Fic/DOC protein, Fido domain"/>
    <property type="match status" value="1"/>
</dbReference>
<dbReference type="InterPro" id="IPR053737">
    <property type="entry name" value="Type_II_TA_Toxin"/>
</dbReference>
<protein>
    <submittedName>
        <fullName evidence="2">Fic family protein</fullName>
    </submittedName>
</protein>
<accession>A0A7W2M5K0</accession>
<gene>
    <name evidence="2" type="ORF">H3Z82_10245</name>
</gene>
<dbReference type="InterPro" id="IPR003812">
    <property type="entry name" value="Fido"/>
</dbReference>
<sequence length="44" mass="5012">MAQITKGFSEDDFYITLEEKAIMFLYLIVKNHSFADGNKRIAAA</sequence>
<keyword evidence="3" id="KW-1185">Reference proteome</keyword>
<feature type="domain" description="Fido" evidence="1">
    <location>
        <begin position="1"/>
        <end position="44"/>
    </location>
</feature>
<reference evidence="2 3" key="1">
    <citation type="submission" date="2020-07" db="EMBL/GenBank/DDBJ databases">
        <title>Bacterium isolated from marine sediment.</title>
        <authorList>
            <person name="Shang D."/>
        </authorList>
    </citation>
    <scope>NUCLEOTIDE SEQUENCE [LARGE SCALE GENOMIC DNA]</scope>
    <source>
        <strain evidence="2 3">F6074</strain>
    </source>
</reference>
<dbReference type="EMBL" id="JACGLT010000007">
    <property type="protein sequence ID" value="MBA6153106.1"/>
    <property type="molecule type" value="Genomic_DNA"/>
</dbReference>
<dbReference type="InterPro" id="IPR036597">
    <property type="entry name" value="Fido-like_dom_sf"/>
</dbReference>
<comment type="caution">
    <text evidence="2">The sequence shown here is derived from an EMBL/GenBank/DDBJ whole genome shotgun (WGS) entry which is preliminary data.</text>
</comment>
<dbReference type="SUPFAM" id="SSF140931">
    <property type="entry name" value="Fic-like"/>
    <property type="match status" value="1"/>
</dbReference>
<evidence type="ECO:0000313" key="3">
    <source>
        <dbReference type="Proteomes" id="UP000541857"/>
    </source>
</evidence>
<dbReference type="Pfam" id="PF02661">
    <property type="entry name" value="Fic"/>
    <property type="match status" value="1"/>
</dbReference>
<evidence type="ECO:0000313" key="2">
    <source>
        <dbReference type="EMBL" id="MBA6153106.1"/>
    </source>
</evidence>
<name>A0A7W2M5K0_9FLAO</name>
<dbReference type="Proteomes" id="UP000541857">
    <property type="component" value="Unassembled WGS sequence"/>
</dbReference>
<evidence type="ECO:0000259" key="1">
    <source>
        <dbReference type="PROSITE" id="PS51459"/>
    </source>
</evidence>
<proteinExistence type="predicted"/>
<dbReference type="AlphaFoldDB" id="A0A7W2M5K0"/>
<dbReference type="PROSITE" id="PS51459">
    <property type="entry name" value="FIDO"/>
    <property type="match status" value="1"/>
</dbReference>
<organism evidence="2 3">
    <name type="scientific">Gelidibacter maritimus</name>
    <dbReference type="NCBI Taxonomy" id="2761487"/>
    <lineage>
        <taxon>Bacteria</taxon>
        <taxon>Pseudomonadati</taxon>
        <taxon>Bacteroidota</taxon>
        <taxon>Flavobacteriia</taxon>
        <taxon>Flavobacteriales</taxon>
        <taxon>Flavobacteriaceae</taxon>
        <taxon>Gelidibacter</taxon>
    </lineage>
</organism>